<dbReference type="InterPro" id="IPR029044">
    <property type="entry name" value="Nucleotide-diphossugar_trans"/>
</dbReference>
<dbReference type="EMBL" id="CP002915">
    <property type="protein sequence ID" value="AEK30854.1"/>
    <property type="molecule type" value="Genomic_DNA"/>
</dbReference>
<accession>A0A806FND0</accession>
<evidence type="ECO:0000313" key="2">
    <source>
        <dbReference type="Proteomes" id="UP000008394"/>
    </source>
</evidence>
<gene>
    <name evidence="1" type="ORF">BALAC2494_01775</name>
</gene>
<dbReference type="InterPro" id="IPR008441">
    <property type="entry name" value="AfumC-like_glycosyl_Trfase"/>
</dbReference>
<reference evidence="1 2" key="1">
    <citation type="journal article" date="2011" name="J. Bacteriol.">
        <title>Genome Sequence of the Probiotic Strain Bifidobacterium animalis subsp. lactis CNCM I-2494.</title>
        <authorList>
            <person name="Chervaux C."/>
            <person name="Grimaldi C."/>
            <person name="Bolotin A."/>
            <person name="Quinquis B."/>
            <person name="Legrain-Raspaud S."/>
            <person name="van Hylckama Vlieg J.E."/>
            <person name="Denariaz G."/>
            <person name="Smokvina T."/>
        </authorList>
    </citation>
    <scope>NUCLEOTIDE SEQUENCE [LARGE SCALE GENOMIC DNA]</scope>
    <source>
        <strain evidence="1 2">CNCM I-2494</strain>
    </source>
</reference>
<name>A0A806FND0_BIFAN</name>
<sequence>MISMPSRIVPTSLWRTDGMSRISPMPPTRCIRAISSAVTDNTQGAWILPRKAEHLYTWKAAMGKLHNIRTKLKRYRKECVSAWRLFGPKLAMEGYLAHTVGIGVDRYYTDLSQATWSTLMEDLPYSMSIPAVDEQQCANAPIWVMWWQGVDNQAPDIIQACVRSIRKHANGHPVHVISKQNLHEYASIDESVVQAAECGEIPMAVLSDIIRCTLLYQHGGAWIDATVYLTDDINPEVFTHPIYSIPVHQKNPTRNWTSYFIASTQGNPLFDYAGRSLTHLVTRGKGIPEYFMLDVMLSVAYTRHAEFTAMIDAIPANNEGRFALSEQMDSTEAQPRIPSSTYINKLTYQIDYPTTVNGKETIYQRLLDGEF</sequence>
<dbReference type="SUPFAM" id="SSF53448">
    <property type="entry name" value="Nucleotide-diphospho-sugar transferases"/>
    <property type="match status" value="1"/>
</dbReference>
<dbReference type="AlphaFoldDB" id="A0A806FND0"/>
<dbReference type="Pfam" id="PF05704">
    <property type="entry name" value="Caps_synth"/>
    <property type="match status" value="1"/>
</dbReference>
<dbReference type="KEGG" id="bnm:BALAC2494_01775"/>
<dbReference type="GO" id="GO:0016757">
    <property type="term" value="F:glycosyltransferase activity"/>
    <property type="evidence" value="ECO:0007669"/>
    <property type="project" value="InterPro"/>
</dbReference>
<proteinExistence type="predicted"/>
<dbReference type="Proteomes" id="UP000008394">
    <property type="component" value="Chromosome"/>
</dbReference>
<protein>
    <submittedName>
        <fullName evidence="1">Capsular polysaccharide synthesis protein</fullName>
    </submittedName>
</protein>
<organism evidence="1 2">
    <name type="scientific">Bifidobacterium animalis subsp. lactis CNCM I-2494</name>
    <dbReference type="NCBI Taxonomy" id="1042403"/>
    <lineage>
        <taxon>Bacteria</taxon>
        <taxon>Bacillati</taxon>
        <taxon>Actinomycetota</taxon>
        <taxon>Actinomycetes</taxon>
        <taxon>Bifidobacteriales</taxon>
        <taxon>Bifidobacteriaceae</taxon>
        <taxon>Bifidobacterium</taxon>
    </lineage>
</organism>
<evidence type="ECO:0000313" key="1">
    <source>
        <dbReference type="EMBL" id="AEK30854.1"/>
    </source>
</evidence>
<dbReference type="Gene3D" id="3.90.550.20">
    <property type="match status" value="1"/>
</dbReference>